<organism evidence="2 3">
    <name type="scientific">Frigidibacter albus</name>
    <dbReference type="NCBI Taxonomy" id="1465486"/>
    <lineage>
        <taxon>Bacteria</taxon>
        <taxon>Pseudomonadati</taxon>
        <taxon>Pseudomonadota</taxon>
        <taxon>Alphaproteobacteria</taxon>
        <taxon>Rhodobacterales</taxon>
        <taxon>Paracoccaceae</taxon>
        <taxon>Frigidibacter</taxon>
    </lineage>
</organism>
<dbReference type="AlphaFoldDB" id="A0A6L8VMP3"/>
<gene>
    <name evidence="2" type="ORF">GS660_18380</name>
</gene>
<reference evidence="2 3" key="1">
    <citation type="submission" date="2020-01" db="EMBL/GenBank/DDBJ databases">
        <title>Frigidibacter albus SP32T (=CGMCC 1.13995T).</title>
        <authorList>
            <person name="Liao X."/>
        </authorList>
    </citation>
    <scope>NUCLEOTIDE SEQUENCE [LARGE SCALE GENOMIC DNA]</scope>
    <source>
        <strain evidence="2 3">SP32</strain>
    </source>
</reference>
<proteinExistence type="predicted"/>
<name>A0A6L8VMP3_9RHOB</name>
<dbReference type="OrthoDB" id="2990547at2"/>
<feature type="domain" description="UGSC-like" evidence="1">
    <location>
        <begin position="18"/>
        <end position="69"/>
    </location>
</feature>
<dbReference type="EMBL" id="WWNR01000015">
    <property type="protein sequence ID" value="MZQ91061.1"/>
    <property type="molecule type" value="Genomic_DNA"/>
</dbReference>
<sequence length="81" mass="8902">MLTILAPRAEPGVPVEAYTRSADTGRAGLRVALLSNGFPDATNLLRAVGKALETRPNGAQITLFERKDPWSWPRPRWCGRS</sequence>
<evidence type="ECO:0000313" key="3">
    <source>
        <dbReference type="Proteomes" id="UP000477083"/>
    </source>
</evidence>
<accession>A0A6L8VMP3</accession>
<dbReference type="InterPro" id="IPR057767">
    <property type="entry name" value="UGSC-like_dom"/>
</dbReference>
<evidence type="ECO:0000313" key="2">
    <source>
        <dbReference type="EMBL" id="MZQ91061.1"/>
    </source>
</evidence>
<dbReference type="RefSeq" id="WP_161348447.1">
    <property type="nucleotide sequence ID" value="NZ_BMGW01000015.1"/>
</dbReference>
<keyword evidence="3" id="KW-1185">Reference proteome</keyword>
<protein>
    <recommendedName>
        <fullName evidence="1">UGSC-like domain-containing protein</fullName>
    </recommendedName>
</protein>
<dbReference type="Pfam" id="PF24696">
    <property type="entry name" value="UGSC"/>
    <property type="match status" value="1"/>
</dbReference>
<evidence type="ECO:0000259" key="1">
    <source>
        <dbReference type="Pfam" id="PF24696"/>
    </source>
</evidence>
<comment type="caution">
    <text evidence="2">The sequence shown here is derived from an EMBL/GenBank/DDBJ whole genome shotgun (WGS) entry which is preliminary data.</text>
</comment>
<dbReference type="Proteomes" id="UP000477083">
    <property type="component" value="Unassembled WGS sequence"/>
</dbReference>